<evidence type="ECO:0000313" key="1">
    <source>
        <dbReference type="EMBL" id="KAG7513495.1"/>
    </source>
</evidence>
<dbReference type="EMBL" id="JAGKHQ010000006">
    <property type="protein sequence ID" value="KAG7513495.1"/>
    <property type="molecule type" value="Genomic_DNA"/>
</dbReference>
<keyword evidence="2" id="KW-1185">Reference proteome</keyword>
<accession>A0AAV6S9R3</accession>
<gene>
    <name evidence="1" type="ORF">JOB18_009582</name>
</gene>
<name>A0AAV6S9R3_SOLSE</name>
<comment type="caution">
    <text evidence="1">The sequence shown here is derived from an EMBL/GenBank/DDBJ whole genome shotgun (WGS) entry which is preliminary data.</text>
</comment>
<sequence length="186" mass="21374">MSECERKQTTRLDDGWKQLSPRLLSGGFTRKPFTDTRSLFSRLTRRILAGLEEVEETDSLFSPSTVSGDLSAPQHLLRNARILQENLENGRQCPSAKSHQQPQQLDVIGRDICQSSRDLYKFSSSKEVPAFRTWCEDHPTNYQTTNLHPTYYQTTNLQPTTKHPTNYQTTILHQPTTKHQPNQTTN</sequence>
<protein>
    <submittedName>
        <fullName evidence="1">Uncharacterized protein</fullName>
    </submittedName>
</protein>
<reference evidence="1 2" key="1">
    <citation type="journal article" date="2021" name="Sci. Rep.">
        <title>Chromosome anchoring in Senegalese sole (Solea senegalensis) reveals sex-associated markers and genome rearrangements in flatfish.</title>
        <authorList>
            <person name="Guerrero-Cozar I."/>
            <person name="Gomez-Garrido J."/>
            <person name="Berbel C."/>
            <person name="Martinez-Blanch J.F."/>
            <person name="Alioto T."/>
            <person name="Claros M.G."/>
            <person name="Gagnaire P.A."/>
            <person name="Manchado M."/>
        </authorList>
    </citation>
    <scope>NUCLEOTIDE SEQUENCE [LARGE SCALE GENOMIC DNA]</scope>
    <source>
        <strain evidence="1">Sse05_10M</strain>
    </source>
</reference>
<organism evidence="1 2">
    <name type="scientific">Solea senegalensis</name>
    <name type="common">Senegalese sole</name>
    <dbReference type="NCBI Taxonomy" id="28829"/>
    <lineage>
        <taxon>Eukaryota</taxon>
        <taxon>Metazoa</taxon>
        <taxon>Chordata</taxon>
        <taxon>Craniata</taxon>
        <taxon>Vertebrata</taxon>
        <taxon>Euteleostomi</taxon>
        <taxon>Actinopterygii</taxon>
        <taxon>Neopterygii</taxon>
        <taxon>Teleostei</taxon>
        <taxon>Neoteleostei</taxon>
        <taxon>Acanthomorphata</taxon>
        <taxon>Carangaria</taxon>
        <taxon>Pleuronectiformes</taxon>
        <taxon>Pleuronectoidei</taxon>
        <taxon>Soleidae</taxon>
        <taxon>Solea</taxon>
    </lineage>
</organism>
<dbReference type="Proteomes" id="UP000693946">
    <property type="component" value="Linkage Group LG14"/>
</dbReference>
<proteinExistence type="predicted"/>
<dbReference type="AlphaFoldDB" id="A0AAV6S9R3"/>
<evidence type="ECO:0000313" key="2">
    <source>
        <dbReference type="Proteomes" id="UP000693946"/>
    </source>
</evidence>